<reference evidence="5" key="1">
    <citation type="journal article" date="2023" name="Int. J. Syst. Evol. Microbiol.">
        <title>Methylocystis iwaonis sp. nov., a type II methane-oxidizing bacterium from surface soil of a rice paddy field in Japan, and emended description of the genus Methylocystis (ex Whittenbury et al. 1970) Bowman et al. 1993.</title>
        <authorList>
            <person name="Kaise H."/>
            <person name="Sawadogo J.B."/>
            <person name="Alam M.S."/>
            <person name="Ueno C."/>
            <person name="Dianou D."/>
            <person name="Shinjo R."/>
            <person name="Asakawa S."/>
        </authorList>
    </citation>
    <scope>NUCLEOTIDE SEQUENCE</scope>
    <source>
        <strain evidence="5">LMG27198</strain>
    </source>
</reference>
<comment type="cofactor">
    <cofactor evidence="1">
        <name>pyridoxal 5'-phosphate</name>
        <dbReference type="ChEBI" id="CHEBI:597326"/>
    </cofactor>
</comment>
<accession>A0A9W6GRM6</accession>
<dbReference type="Proteomes" id="UP001144323">
    <property type="component" value="Unassembled WGS sequence"/>
</dbReference>
<gene>
    <name evidence="5" type="ORF">LMG27198_06280</name>
</gene>
<dbReference type="InterPro" id="IPR050087">
    <property type="entry name" value="AON_synthase_class-II"/>
</dbReference>
<comment type="caution">
    <text evidence="5">The sequence shown here is derived from an EMBL/GenBank/DDBJ whole genome shotgun (WGS) entry which is preliminary data.</text>
</comment>
<dbReference type="GO" id="GO:0008710">
    <property type="term" value="F:8-amino-7-oxononanoate synthase activity"/>
    <property type="evidence" value="ECO:0007669"/>
    <property type="project" value="TreeGrafter"/>
</dbReference>
<dbReference type="InterPro" id="IPR015422">
    <property type="entry name" value="PyrdxlP-dep_Trfase_small"/>
</dbReference>
<dbReference type="EMBL" id="BSEC01000001">
    <property type="protein sequence ID" value="GLI91636.1"/>
    <property type="molecule type" value="Genomic_DNA"/>
</dbReference>
<dbReference type="InterPro" id="IPR004839">
    <property type="entry name" value="Aminotransferase_I/II_large"/>
</dbReference>
<evidence type="ECO:0000313" key="5">
    <source>
        <dbReference type="EMBL" id="GLI91636.1"/>
    </source>
</evidence>
<dbReference type="Gene3D" id="3.90.1150.10">
    <property type="entry name" value="Aspartate Aminotransferase, domain 1"/>
    <property type="match status" value="1"/>
</dbReference>
<dbReference type="InterPro" id="IPR015424">
    <property type="entry name" value="PyrdxlP-dep_Trfase"/>
</dbReference>
<keyword evidence="2" id="KW-0808">Transferase</keyword>
<dbReference type="Pfam" id="PF00155">
    <property type="entry name" value="Aminotran_1_2"/>
    <property type="match status" value="1"/>
</dbReference>
<evidence type="ECO:0000256" key="1">
    <source>
        <dbReference type="ARBA" id="ARBA00001933"/>
    </source>
</evidence>
<dbReference type="GO" id="GO:0009102">
    <property type="term" value="P:biotin biosynthetic process"/>
    <property type="evidence" value="ECO:0007669"/>
    <property type="project" value="TreeGrafter"/>
</dbReference>
<feature type="domain" description="Aminotransferase class I/classII large" evidence="4">
    <location>
        <begin position="30"/>
        <end position="368"/>
    </location>
</feature>
<evidence type="ECO:0000313" key="6">
    <source>
        <dbReference type="Proteomes" id="UP001144323"/>
    </source>
</evidence>
<proteinExistence type="predicted"/>
<protein>
    <submittedName>
        <fullName evidence="5">8-amino-7-oxononanoate synthase</fullName>
    </submittedName>
</protein>
<dbReference type="SUPFAM" id="SSF53383">
    <property type="entry name" value="PLP-dependent transferases"/>
    <property type="match status" value="1"/>
</dbReference>
<evidence type="ECO:0000256" key="3">
    <source>
        <dbReference type="ARBA" id="ARBA00022898"/>
    </source>
</evidence>
<organism evidence="5 6">
    <name type="scientific">Methylocystis echinoides</name>
    <dbReference type="NCBI Taxonomy" id="29468"/>
    <lineage>
        <taxon>Bacteria</taxon>
        <taxon>Pseudomonadati</taxon>
        <taxon>Pseudomonadota</taxon>
        <taxon>Alphaproteobacteria</taxon>
        <taxon>Hyphomicrobiales</taxon>
        <taxon>Methylocystaceae</taxon>
        <taxon>Methylocystis</taxon>
    </lineage>
</organism>
<dbReference type="GO" id="GO:0030170">
    <property type="term" value="F:pyridoxal phosphate binding"/>
    <property type="evidence" value="ECO:0007669"/>
    <property type="project" value="InterPro"/>
</dbReference>
<dbReference type="Gene3D" id="3.40.640.10">
    <property type="entry name" value="Type I PLP-dependent aspartate aminotransferase-like (Major domain)"/>
    <property type="match status" value="1"/>
</dbReference>
<evidence type="ECO:0000256" key="2">
    <source>
        <dbReference type="ARBA" id="ARBA00022679"/>
    </source>
</evidence>
<name>A0A9W6GRM6_9HYPH</name>
<dbReference type="RefSeq" id="WP_281800374.1">
    <property type="nucleotide sequence ID" value="NZ_BSEC01000001.1"/>
</dbReference>
<dbReference type="InterPro" id="IPR015421">
    <property type="entry name" value="PyrdxlP-dep_Trfase_major"/>
</dbReference>
<dbReference type="PANTHER" id="PTHR13693">
    <property type="entry name" value="CLASS II AMINOTRANSFERASE/8-AMINO-7-OXONONANOATE SYNTHASE"/>
    <property type="match status" value="1"/>
</dbReference>
<dbReference type="PANTHER" id="PTHR13693:SF100">
    <property type="entry name" value="8-AMINO-7-OXONONANOATE SYNTHASE"/>
    <property type="match status" value="1"/>
</dbReference>
<keyword evidence="3" id="KW-0663">Pyridoxal phosphate</keyword>
<dbReference type="AlphaFoldDB" id="A0A9W6GRM6"/>
<sequence length="377" mass="39680">MASLLERYRADLAGLAARDRLRALAPRAGLDFASNDYLGLAESPELAQAAAAALARGVPVGAGGSRLLRGNHPEHEALEAEAARFFHADSALFFGAGFSANEALLSTLPQRADRIFHDALIHASAHDGMRLSRASSHAFPHNDADALETAIAAWRASGGVGQPWIAVESLYSMDGDIAPLDDLMSVALRHDAFLLIDEAHATGVLGPGGRGLAARFEGRENVISLHTCGKALGVSGALVCLARPLRHFLVNRCRNFIFATAPAPLVAACVRASLTICEAADDRRAALQARVARAGRELQELCGVAPSGTQVQPVIVGADARAMSLAAAMQAKGYDIRAIRPPTVPEGTARLRLSLTLNVSEAEISRMIADLAETLSQ</sequence>
<keyword evidence="6" id="KW-1185">Reference proteome</keyword>
<evidence type="ECO:0000259" key="4">
    <source>
        <dbReference type="Pfam" id="PF00155"/>
    </source>
</evidence>